<evidence type="ECO:0000256" key="1">
    <source>
        <dbReference type="ARBA" id="ARBA00010429"/>
    </source>
</evidence>
<dbReference type="OrthoDB" id="9800558at2"/>
<dbReference type="PROSITE" id="PS51379">
    <property type="entry name" value="4FE4S_FER_2"/>
    <property type="match status" value="2"/>
</dbReference>
<evidence type="ECO:0000256" key="2">
    <source>
        <dbReference type="ARBA" id="ARBA00022485"/>
    </source>
</evidence>
<dbReference type="RefSeq" id="WP_078666352.1">
    <property type="nucleotide sequence ID" value="NZ_FUXM01000039.1"/>
</dbReference>
<keyword evidence="10" id="KW-1185">Reference proteome</keyword>
<evidence type="ECO:0000256" key="3">
    <source>
        <dbReference type="ARBA" id="ARBA00022617"/>
    </source>
</evidence>
<keyword evidence="5" id="KW-0560">Oxidoreductase</keyword>
<dbReference type="Pfam" id="PF03460">
    <property type="entry name" value="NIR_SIR_ferr"/>
    <property type="match status" value="1"/>
</dbReference>
<evidence type="ECO:0000313" key="9">
    <source>
        <dbReference type="EMBL" id="SKA21409.1"/>
    </source>
</evidence>
<keyword evidence="6" id="KW-0408">Iron</keyword>
<dbReference type="PROSITE" id="PS00198">
    <property type="entry name" value="4FE4S_FER_1"/>
    <property type="match status" value="1"/>
</dbReference>
<dbReference type="Proteomes" id="UP000189933">
    <property type="component" value="Unassembled WGS sequence"/>
</dbReference>
<dbReference type="PANTHER" id="PTHR11493">
    <property type="entry name" value="SULFITE REDUCTASE [NADPH] SUBUNIT BETA-RELATED"/>
    <property type="match status" value="1"/>
</dbReference>
<keyword evidence="4" id="KW-0479">Metal-binding</keyword>
<evidence type="ECO:0000256" key="4">
    <source>
        <dbReference type="ARBA" id="ARBA00022723"/>
    </source>
</evidence>
<dbReference type="GO" id="GO:0051539">
    <property type="term" value="F:4 iron, 4 sulfur cluster binding"/>
    <property type="evidence" value="ECO:0007669"/>
    <property type="project" value="UniProtKB-KW"/>
</dbReference>
<comment type="similarity">
    <text evidence="1">Belongs to the nitrite and sulfite reductase 4Fe-4S domain family.</text>
</comment>
<dbReference type="AlphaFoldDB" id="A0A1T4RZH3"/>
<dbReference type="InterPro" id="IPR017900">
    <property type="entry name" value="4Fe4S_Fe_S_CS"/>
</dbReference>
<dbReference type="GO" id="GO:0016491">
    <property type="term" value="F:oxidoreductase activity"/>
    <property type="evidence" value="ECO:0007669"/>
    <property type="project" value="UniProtKB-KW"/>
</dbReference>
<dbReference type="EMBL" id="FUXM01000039">
    <property type="protein sequence ID" value="SKA21409.1"/>
    <property type="molecule type" value="Genomic_DNA"/>
</dbReference>
<dbReference type="Pfam" id="PF00037">
    <property type="entry name" value="Fer4"/>
    <property type="match status" value="2"/>
</dbReference>
<dbReference type="Pfam" id="PF01077">
    <property type="entry name" value="NIR_SIR"/>
    <property type="match status" value="1"/>
</dbReference>
<dbReference type="SUPFAM" id="SSF55124">
    <property type="entry name" value="Nitrite/Sulfite reductase N-terminal domain-like"/>
    <property type="match status" value="1"/>
</dbReference>
<dbReference type="Gene3D" id="3.30.413.10">
    <property type="entry name" value="Sulfite Reductase Hemoprotein, domain 1"/>
    <property type="match status" value="1"/>
</dbReference>
<evidence type="ECO:0000256" key="7">
    <source>
        <dbReference type="ARBA" id="ARBA00023014"/>
    </source>
</evidence>
<gene>
    <name evidence="9" type="ORF">SAMN02745885_02358</name>
</gene>
<dbReference type="PROSITE" id="PS00365">
    <property type="entry name" value="NIR_SIR"/>
    <property type="match status" value="1"/>
</dbReference>
<feature type="domain" description="4Fe-4S ferredoxin-type" evidence="8">
    <location>
        <begin position="203"/>
        <end position="232"/>
    </location>
</feature>
<keyword evidence="2" id="KW-0004">4Fe-4S</keyword>
<feature type="domain" description="4Fe-4S ferredoxin-type" evidence="8">
    <location>
        <begin position="234"/>
        <end position="261"/>
    </location>
</feature>
<dbReference type="PANTHER" id="PTHR11493:SF54">
    <property type="entry name" value="ANAEROBIC SULFITE REDUCTASE SUBUNIT C"/>
    <property type="match status" value="1"/>
</dbReference>
<dbReference type="InterPro" id="IPR006067">
    <property type="entry name" value="NO2/SO3_Rdtase_4Fe4S_dom"/>
</dbReference>
<organism evidence="9 10">
    <name type="scientific">Carboxydocella sporoproducens DSM 16521</name>
    <dbReference type="NCBI Taxonomy" id="1121270"/>
    <lineage>
        <taxon>Bacteria</taxon>
        <taxon>Bacillati</taxon>
        <taxon>Bacillota</taxon>
        <taxon>Clostridia</taxon>
        <taxon>Eubacteriales</taxon>
        <taxon>Clostridiales Family XVI. Incertae Sedis</taxon>
        <taxon>Carboxydocella</taxon>
    </lineage>
</organism>
<keyword evidence="7" id="KW-0411">Iron-sulfur</keyword>
<proteinExistence type="inferred from homology"/>
<reference evidence="10" key="1">
    <citation type="submission" date="2017-02" db="EMBL/GenBank/DDBJ databases">
        <authorList>
            <person name="Varghese N."/>
            <person name="Submissions S."/>
        </authorList>
    </citation>
    <scope>NUCLEOTIDE SEQUENCE [LARGE SCALE GENOMIC DNA]</scope>
    <source>
        <strain evidence="10">DSM 16521</strain>
    </source>
</reference>
<dbReference type="SUPFAM" id="SSF54862">
    <property type="entry name" value="4Fe-4S ferredoxins"/>
    <property type="match status" value="1"/>
</dbReference>
<dbReference type="SUPFAM" id="SSF56014">
    <property type="entry name" value="Nitrite and sulphite reductase 4Fe-4S domain-like"/>
    <property type="match status" value="1"/>
</dbReference>
<evidence type="ECO:0000256" key="6">
    <source>
        <dbReference type="ARBA" id="ARBA00023004"/>
    </source>
</evidence>
<dbReference type="InterPro" id="IPR005117">
    <property type="entry name" value="NiRdtase/SiRdtase_haem-b_fer"/>
</dbReference>
<dbReference type="InterPro" id="IPR045854">
    <property type="entry name" value="NO2/SO3_Rdtase_4Fe4S_sf"/>
</dbReference>
<dbReference type="InterPro" id="IPR045169">
    <property type="entry name" value="NO2/SO3_Rdtase_4Fe4S_prot"/>
</dbReference>
<dbReference type="InterPro" id="IPR006066">
    <property type="entry name" value="NO2/SO3_Rdtase_FeS/sirohaem_BS"/>
</dbReference>
<accession>A0A1T4RZH3</accession>
<dbReference type="InterPro" id="IPR036136">
    <property type="entry name" value="Nit/Sulf_reduc_fer-like_dom_sf"/>
</dbReference>
<dbReference type="GO" id="GO:0046872">
    <property type="term" value="F:metal ion binding"/>
    <property type="evidence" value="ECO:0007669"/>
    <property type="project" value="UniProtKB-KW"/>
</dbReference>
<name>A0A1T4RZH3_9FIRM</name>
<dbReference type="GO" id="GO:0020037">
    <property type="term" value="F:heme binding"/>
    <property type="evidence" value="ECO:0007669"/>
    <property type="project" value="InterPro"/>
</dbReference>
<evidence type="ECO:0000313" key="10">
    <source>
        <dbReference type="Proteomes" id="UP000189933"/>
    </source>
</evidence>
<dbReference type="PRINTS" id="PR00397">
    <property type="entry name" value="SIROHAEM"/>
</dbReference>
<protein>
    <submittedName>
        <fullName evidence="9">Dissimilatory sulfite reductase (Desulfoviridin), alpha and beta subunits</fullName>
    </submittedName>
</protein>
<sequence>MKCHYCGNRRSELYLYCPACGAEEGKEYRQPPRTFELYRTHRLPAQILPEGKRDLFRDFIKMPVGNLWIVRILLPLGLLQADQLAEIGRLAREYGQGEVHWTTRQGLEIPGVPGEKVLDLQDELAALGLKTAPRGGTGRNVVCCPGQPTCTNGLAAVRELAQQLQQEFAGKQGYPHKFKIAISGCPNNCARAEAHDFGLIAVQQVRVEKEKCTACGLCARACKEKAITITAEGAVIEYSNCQECGMCLRACPAGAIIETARGYRALVGGNGGRHPRLGRLWRQLAQAEEIVDLIKEVQADWIAHGRTKERIGAYLIRKEQEGKANEQ</sequence>
<evidence type="ECO:0000256" key="5">
    <source>
        <dbReference type="ARBA" id="ARBA00023002"/>
    </source>
</evidence>
<dbReference type="Gene3D" id="3.30.70.20">
    <property type="match status" value="1"/>
</dbReference>
<keyword evidence="3" id="KW-0349">Heme</keyword>
<dbReference type="InterPro" id="IPR017896">
    <property type="entry name" value="4Fe4S_Fe-S-bd"/>
</dbReference>
<evidence type="ECO:0000259" key="8">
    <source>
        <dbReference type="PROSITE" id="PS51379"/>
    </source>
</evidence>